<keyword evidence="2" id="KW-1185">Reference proteome</keyword>
<dbReference type="KEGG" id="nfn:NFRAN_1085"/>
<sequence>MECPHCFLKMQSNLSNSKVSKCPKCEGLWLSVEIIENIFGLSTINYDLSNENVPSKNFSKNVQSDKNYYYYKKLFTRSTIPDDVTGFD</sequence>
<reference evidence="1 2" key="1">
    <citation type="submission" date="2019-02" db="EMBL/GenBank/DDBJ databases">
        <authorList>
            <person name="Lehtovirta-Morley E L."/>
        </authorList>
    </citation>
    <scope>NUCLEOTIDE SEQUENCE [LARGE SCALE GENOMIC DNA]</scope>
    <source>
        <strain evidence="1">NFRAN1</strain>
    </source>
</reference>
<protein>
    <recommendedName>
        <fullName evidence="3">Transcription factor zinc-finger domain-containing protein</fullName>
    </recommendedName>
</protein>
<evidence type="ECO:0000313" key="2">
    <source>
        <dbReference type="Proteomes" id="UP000294299"/>
    </source>
</evidence>
<dbReference type="AlphaFoldDB" id="A0A484IB09"/>
<evidence type="ECO:0008006" key="3">
    <source>
        <dbReference type="Google" id="ProtNLM"/>
    </source>
</evidence>
<dbReference type="EMBL" id="LR216287">
    <property type="protein sequence ID" value="VFJ13407.1"/>
    <property type="molecule type" value="Genomic_DNA"/>
</dbReference>
<accession>A0A484IB09</accession>
<proteinExistence type="predicted"/>
<name>A0A484IB09_9ARCH</name>
<gene>
    <name evidence="1" type="ORF">NFRAN_1085</name>
</gene>
<dbReference type="Proteomes" id="UP000294299">
    <property type="component" value="Chromosome NFRAN"/>
</dbReference>
<evidence type="ECO:0000313" key="1">
    <source>
        <dbReference type="EMBL" id="VFJ13407.1"/>
    </source>
</evidence>
<organism evidence="1 2">
    <name type="scientific">Candidatus Nitrosocosmicus franklandianus</name>
    <dbReference type="NCBI Taxonomy" id="1798806"/>
    <lineage>
        <taxon>Archaea</taxon>
        <taxon>Nitrososphaerota</taxon>
        <taxon>Nitrososphaeria</taxon>
        <taxon>Nitrososphaerales</taxon>
        <taxon>Nitrososphaeraceae</taxon>
        <taxon>Candidatus Nitrosocosmicus</taxon>
    </lineage>
</organism>